<dbReference type="PANTHER" id="PTHR11886:SF35">
    <property type="entry name" value="DYNEIN LIGHT CHAIN"/>
    <property type="match status" value="1"/>
</dbReference>
<dbReference type="InterPro" id="IPR011990">
    <property type="entry name" value="TPR-like_helical_dom_sf"/>
</dbReference>
<reference evidence="15 16" key="2">
    <citation type="submission" date="2024-05" db="EMBL/GenBank/DDBJ databases">
        <authorList>
            <person name="Chen Y."/>
            <person name="Shah S."/>
            <person name="Dougan E. K."/>
            <person name="Thang M."/>
            <person name="Chan C."/>
        </authorList>
    </citation>
    <scope>NUCLEOTIDE SEQUENCE [LARGE SCALE GENOMIC DNA]</scope>
</reference>
<dbReference type="FunFam" id="3.30.740.10:FF:000005">
    <property type="entry name" value="Dynein light chain"/>
    <property type="match status" value="1"/>
</dbReference>
<evidence type="ECO:0000256" key="9">
    <source>
        <dbReference type="ARBA" id="ARBA00022927"/>
    </source>
</evidence>
<keyword evidence="5" id="KW-0813">Transport</keyword>
<dbReference type="FunFam" id="3.30.740.10:FF:000001">
    <property type="entry name" value="Dynein light chain"/>
    <property type="match status" value="1"/>
</dbReference>
<name>A0A9P1CGD1_9DINO</name>
<evidence type="ECO:0000256" key="8">
    <source>
        <dbReference type="ARBA" id="ARBA00022816"/>
    </source>
</evidence>
<dbReference type="Proteomes" id="UP001152797">
    <property type="component" value="Unassembled WGS sequence"/>
</dbReference>
<keyword evidence="7" id="KW-0493">Microtubule</keyword>
<dbReference type="InterPro" id="IPR037177">
    <property type="entry name" value="DLC_sf"/>
</dbReference>
<accession>A0A9P1CGD1</accession>
<dbReference type="Pfam" id="PF01221">
    <property type="entry name" value="Dynein_light"/>
    <property type="match status" value="3"/>
</dbReference>
<comment type="subcellular location">
    <subcellularLocation>
        <location evidence="2">Cytoplasm</location>
        <location evidence="2">Cytoskeleton</location>
    </subcellularLocation>
    <subcellularLocation>
        <location evidence="1">Nucleus</location>
    </subcellularLocation>
</comment>
<dbReference type="EMBL" id="CAMXCT020001535">
    <property type="protein sequence ID" value="CAL1144345.1"/>
    <property type="molecule type" value="Genomic_DNA"/>
</dbReference>
<evidence type="ECO:0000256" key="13">
    <source>
        <dbReference type="ARBA" id="ARBA00023242"/>
    </source>
</evidence>
<evidence type="ECO:0000256" key="1">
    <source>
        <dbReference type="ARBA" id="ARBA00004123"/>
    </source>
</evidence>
<dbReference type="PROSITE" id="PS01239">
    <property type="entry name" value="DYNEIN_LIGHT_1"/>
    <property type="match status" value="2"/>
</dbReference>
<keyword evidence="10" id="KW-0243">Dynein</keyword>
<evidence type="ECO:0000256" key="4">
    <source>
        <dbReference type="ARBA" id="ARBA00015062"/>
    </source>
</evidence>
<keyword evidence="9" id="KW-0653">Protein transport</keyword>
<dbReference type="GO" id="GO:0045505">
    <property type="term" value="F:dynein intermediate chain binding"/>
    <property type="evidence" value="ECO:0007669"/>
    <property type="project" value="TreeGrafter"/>
</dbReference>
<protein>
    <recommendedName>
        <fullName evidence="4">Dynein light chain 1, cytoplasmic</fullName>
    </recommendedName>
</protein>
<dbReference type="Gene3D" id="1.25.40.10">
    <property type="entry name" value="Tetratricopeptide repeat domain"/>
    <property type="match status" value="2"/>
</dbReference>
<evidence type="ECO:0000256" key="2">
    <source>
        <dbReference type="ARBA" id="ARBA00004245"/>
    </source>
</evidence>
<keyword evidence="12" id="KW-0206">Cytoskeleton</keyword>
<evidence type="ECO:0000313" key="14">
    <source>
        <dbReference type="EMBL" id="CAI3990970.1"/>
    </source>
</evidence>
<dbReference type="GO" id="GO:0051028">
    <property type="term" value="P:mRNA transport"/>
    <property type="evidence" value="ECO:0007669"/>
    <property type="project" value="UniProtKB-KW"/>
</dbReference>
<gene>
    <name evidence="14" type="ORF">C1SCF055_LOCUS17918</name>
</gene>
<keyword evidence="6" id="KW-0963">Cytoplasm</keyword>
<dbReference type="GO" id="GO:0007017">
    <property type="term" value="P:microtubule-based process"/>
    <property type="evidence" value="ECO:0007669"/>
    <property type="project" value="InterPro"/>
</dbReference>
<dbReference type="CDD" id="cd21452">
    <property type="entry name" value="DLC-like_DYNLL1_DYNLL2"/>
    <property type="match status" value="2"/>
</dbReference>
<dbReference type="AlphaFoldDB" id="A0A9P1CGD1"/>
<evidence type="ECO:0000313" key="15">
    <source>
        <dbReference type="EMBL" id="CAL4778282.1"/>
    </source>
</evidence>
<keyword evidence="8" id="KW-0509">mRNA transport</keyword>
<sequence length="705" mass="77426">MAEDMQQDAIDCATQALEKYNIEKDIAAFIKKEFDKKYNPTWHVVVGRNFGSYVTHETKHFIYFYLGQVAILCFKSDADSQRNVSSHAGLQSAFFAKESAAWEAETVPSRRLRALRVAPMADRKAVIKNADMAEDMQQDAIDCATQALEKYNIEKDIAAFIKKDKSAENGILVPGITEPWDGVYNGVTKEFDKKYNPTWHAVVGRNFGSYVTHETKHFIYFYLGQDETIQQGAAVSRVIRSFNDCPCLAFEALHHGVMGLLGLADPALQYAVEEVLGFDPLHLGHANSAIARLSKSKRWRQGEALLAALRPAALQISDVSLNAAIGRGVFWTRALGLLQRLRALRPRDAIGSNAASSVCGAAPEGAQGWRSARRLLAQLAEDGLRATAVSFNAAISACSDISWRGAISLWRALGALEETISRNAVLTSLGSALGSVEWAKALQLLQCTGAARLQRSLISYNSTVNCCEKAQCWAASMGLLEAIQSQELLPDLFSCNGILKACHWRGSLRWLSWMGQHKIQPDQVSLSSSLTTWHGTWPHATALLSVLVPNQVCISAAITACEKSAQWTSAAELLAALRMLRSAAPNSTSCNAVLSACEKGFQWLQAVNIFRQIHSSLRCSETTLNAMASACEKCSQWQMALRNLPMDGSGQEKHLMGFNAAMCACHKGDLASWEKWKEFGHRVERLDEQNITELISTSTAGNDTQ</sequence>
<dbReference type="EMBL" id="CAMXCT030001535">
    <property type="protein sequence ID" value="CAL4778282.1"/>
    <property type="molecule type" value="Genomic_DNA"/>
</dbReference>
<evidence type="ECO:0000256" key="7">
    <source>
        <dbReference type="ARBA" id="ARBA00022701"/>
    </source>
</evidence>
<dbReference type="GO" id="GO:0005634">
    <property type="term" value="C:nucleus"/>
    <property type="evidence" value="ECO:0007669"/>
    <property type="project" value="UniProtKB-SubCell"/>
</dbReference>
<evidence type="ECO:0000256" key="11">
    <source>
        <dbReference type="ARBA" id="ARBA00023175"/>
    </source>
</evidence>
<keyword evidence="11" id="KW-0505">Motor protein</keyword>
<evidence type="ECO:0000256" key="5">
    <source>
        <dbReference type="ARBA" id="ARBA00022448"/>
    </source>
</evidence>
<comment type="similarity">
    <text evidence="3">Belongs to the dynein light chain family.</text>
</comment>
<keyword evidence="13" id="KW-0539">Nucleus</keyword>
<proteinExistence type="inferred from homology"/>
<dbReference type="GO" id="GO:0005874">
    <property type="term" value="C:microtubule"/>
    <property type="evidence" value="ECO:0007669"/>
    <property type="project" value="UniProtKB-KW"/>
</dbReference>
<evidence type="ECO:0000256" key="6">
    <source>
        <dbReference type="ARBA" id="ARBA00022490"/>
    </source>
</evidence>
<evidence type="ECO:0000256" key="3">
    <source>
        <dbReference type="ARBA" id="ARBA00010156"/>
    </source>
</evidence>
<dbReference type="InterPro" id="IPR001372">
    <property type="entry name" value="Dynein_light_chain_typ-1/2"/>
</dbReference>
<dbReference type="PANTHER" id="PTHR11886">
    <property type="entry name" value="DYNEIN LIGHT CHAIN"/>
    <property type="match status" value="1"/>
</dbReference>
<keyword evidence="16" id="KW-1185">Reference proteome</keyword>
<dbReference type="SMART" id="SM01375">
    <property type="entry name" value="Dynein_light"/>
    <property type="match status" value="2"/>
</dbReference>
<dbReference type="Gene3D" id="3.30.740.10">
    <property type="entry name" value="Protein Inhibitor Of Neuronal Nitric Oxide Synthase"/>
    <property type="match status" value="2"/>
</dbReference>
<dbReference type="OrthoDB" id="185373at2759"/>
<dbReference type="GO" id="GO:0005868">
    <property type="term" value="C:cytoplasmic dynein complex"/>
    <property type="evidence" value="ECO:0007669"/>
    <property type="project" value="TreeGrafter"/>
</dbReference>
<dbReference type="EMBL" id="CAMXCT010001535">
    <property type="protein sequence ID" value="CAI3990970.1"/>
    <property type="molecule type" value="Genomic_DNA"/>
</dbReference>
<evidence type="ECO:0000256" key="12">
    <source>
        <dbReference type="ARBA" id="ARBA00023212"/>
    </source>
</evidence>
<dbReference type="GO" id="GO:0015031">
    <property type="term" value="P:protein transport"/>
    <property type="evidence" value="ECO:0007669"/>
    <property type="project" value="UniProtKB-KW"/>
</dbReference>
<organism evidence="14">
    <name type="scientific">Cladocopium goreaui</name>
    <dbReference type="NCBI Taxonomy" id="2562237"/>
    <lineage>
        <taxon>Eukaryota</taxon>
        <taxon>Sar</taxon>
        <taxon>Alveolata</taxon>
        <taxon>Dinophyceae</taxon>
        <taxon>Suessiales</taxon>
        <taxon>Symbiodiniaceae</taxon>
        <taxon>Cladocopium</taxon>
    </lineage>
</organism>
<evidence type="ECO:0000256" key="10">
    <source>
        <dbReference type="ARBA" id="ARBA00023017"/>
    </source>
</evidence>
<comment type="caution">
    <text evidence="14">The sequence shown here is derived from an EMBL/GenBank/DDBJ whole genome shotgun (WGS) entry which is preliminary data.</text>
</comment>
<dbReference type="SUPFAM" id="SSF54648">
    <property type="entry name" value="DLC"/>
    <property type="match status" value="3"/>
</dbReference>
<evidence type="ECO:0000313" key="16">
    <source>
        <dbReference type="Proteomes" id="UP001152797"/>
    </source>
</evidence>
<dbReference type="InterPro" id="IPR019763">
    <property type="entry name" value="Dynein_light_1/2_CS"/>
</dbReference>
<reference evidence="14" key="1">
    <citation type="submission" date="2022-10" db="EMBL/GenBank/DDBJ databases">
        <authorList>
            <person name="Chen Y."/>
            <person name="Dougan E. K."/>
            <person name="Chan C."/>
            <person name="Rhodes N."/>
            <person name="Thang M."/>
        </authorList>
    </citation>
    <scope>NUCLEOTIDE SEQUENCE</scope>
</reference>